<keyword evidence="2" id="KW-1185">Reference proteome</keyword>
<reference evidence="1 2" key="1">
    <citation type="submission" date="2014-04" db="EMBL/GenBank/DDBJ databases">
        <authorList>
            <consortium name="DOE Joint Genome Institute"/>
            <person name="Kuo A."/>
            <person name="Kohler A."/>
            <person name="Nagy L.G."/>
            <person name="Floudas D."/>
            <person name="Copeland A."/>
            <person name="Barry K.W."/>
            <person name="Cichocki N."/>
            <person name="Veneault-Fourrey C."/>
            <person name="LaButti K."/>
            <person name="Lindquist E.A."/>
            <person name="Lipzen A."/>
            <person name="Lundell T."/>
            <person name="Morin E."/>
            <person name="Murat C."/>
            <person name="Sun H."/>
            <person name="Tunlid A."/>
            <person name="Henrissat B."/>
            <person name="Grigoriev I.V."/>
            <person name="Hibbett D.S."/>
            <person name="Martin F."/>
            <person name="Nordberg H.P."/>
            <person name="Cantor M.N."/>
            <person name="Hua S.X."/>
        </authorList>
    </citation>
    <scope>NUCLEOTIDE SEQUENCE [LARGE SCALE GENOMIC DNA]</scope>
    <source>
        <strain evidence="1 2">LaAM-08-1</strain>
    </source>
</reference>
<dbReference type="Proteomes" id="UP000054477">
    <property type="component" value="Unassembled WGS sequence"/>
</dbReference>
<protein>
    <submittedName>
        <fullName evidence="1">Uncharacterized protein</fullName>
    </submittedName>
</protein>
<sequence>MSIPQLVAKMILAGMSPVRTVGDDEDEDEPDNAWAVLRSPSWGMDGRSGDVFCLRFKVFVMLCW</sequence>
<organism evidence="1 2">
    <name type="scientific">Laccaria amethystina LaAM-08-1</name>
    <dbReference type="NCBI Taxonomy" id="1095629"/>
    <lineage>
        <taxon>Eukaryota</taxon>
        <taxon>Fungi</taxon>
        <taxon>Dikarya</taxon>
        <taxon>Basidiomycota</taxon>
        <taxon>Agaricomycotina</taxon>
        <taxon>Agaricomycetes</taxon>
        <taxon>Agaricomycetidae</taxon>
        <taxon>Agaricales</taxon>
        <taxon>Agaricineae</taxon>
        <taxon>Hydnangiaceae</taxon>
        <taxon>Laccaria</taxon>
    </lineage>
</organism>
<dbReference type="EMBL" id="KN839194">
    <property type="protein sequence ID" value="KIJ90418.1"/>
    <property type="molecule type" value="Genomic_DNA"/>
</dbReference>
<name>A0A0C9WRD8_9AGAR</name>
<gene>
    <name evidence="1" type="ORF">K443DRAFT_15259</name>
</gene>
<proteinExistence type="predicted"/>
<evidence type="ECO:0000313" key="2">
    <source>
        <dbReference type="Proteomes" id="UP000054477"/>
    </source>
</evidence>
<dbReference type="AlphaFoldDB" id="A0A0C9WRD8"/>
<evidence type="ECO:0000313" key="1">
    <source>
        <dbReference type="EMBL" id="KIJ90418.1"/>
    </source>
</evidence>
<reference evidence="2" key="2">
    <citation type="submission" date="2015-01" db="EMBL/GenBank/DDBJ databases">
        <title>Evolutionary Origins and Diversification of the Mycorrhizal Mutualists.</title>
        <authorList>
            <consortium name="DOE Joint Genome Institute"/>
            <consortium name="Mycorrhizal Genomics Consortium"/>
            <person name="Kohler A."/>
            <person name="Kuo A."/>
            <person name="Nagy L.G."/>
            <person name="Floudas D."/>
            <person name="Copeland A."/>
            <person name="Barry K.W."/>
            <person name="Cichocki N."/>
            <person name="Veneault-Fourrey C."/>
            <person name="LaButti K."/>
            <person name="Lindquist E.A."/>
            <person name="Lipzen A."/>
            <person name="Lundell T."/>
            <person name="Morin E."/>
            <person name="Murat C."/>
            <person name="Riley R."/>
            <person name="Ohm R."/>
            <person name="Sun H."/>
            <person name="Tunlid A."/>
            <person name="Henrissat B."/>
            <person name="Grigoriev I.V."/>
            <person name="Hibbett D.S."/>
            <person name="Martin F."/>
        </authorList>
    </citation>
    <scope>NUCLEOTIDE SEQUENCE [LARGE SCALE GENOMIC DNA]</scope>
    <source>
        <strain evidence="2">LaAM-08-1</strain>
    </source>
</reference>
<accession>A0A0C9WRD8</accession>
<dbReference type="HOGENOM" id="CLU_2868027_0_0_1"/>